<gene>
    <name evidence="2" type="ORF">E0E05_05080</name>
</gene>
<dbReference type="OrthoDB" id="330925at2"/>
<name>A0A4P6UY28_9HYPH</name>
<evidence type="ECO:0008006" key="4">
    <source>
        <dbReference type="Google" id="ProtNLM"/>
    </source>
</evidence>
<keyword evidence="1" id="KW-1133">Transmembrane helix</keyword>
<sequence length="140" mass="14671">MIVNVSLLKFGAVLLIGFGVLFVLSVWPPLAVPLTLLVDLFAWPLDGGQTLAAEATRLALAIGGGVLAGWGAMIWLIATHLGEREPELARSLVLGPVVVWFVLDCLGSVAAGVPLNVLLNIGFLALFFAAFRGAAKPRQA</sequence>
<organism evidence="2 3">
    <name type="scientific">Roseitalea porphyridii</name>
    <dbReference type="NCBI Taxonomy" id="1852022"/>
    <lineage>
        <taxon>Bacteria</taxon>
        <taxon>Pseudomonadati</taxon>
        <taxon>Pseudomonadota</taxon>
        <taxon>Alphaproteobacteria</taxon>
        <taxon>Hyphomicrobiales</taxon>
        <taxon>Ahrensiaceae</taxon>
        <taxon>Roseitalea</taxon>
    </lineage>
</organism>
<accession>A0A4P6UY28</accession>
<dbReference type="EMBL" id="CP036532">
    <property type="protein sequence ID" value="QBK30027.1"/>
    <property type="molecule type" value="Genomic_DNA"/>
</dbReference>
<proteinExistence type="predicted"/>
<dbReference type="Proteomes" id="UP000293719">
    <property type="component" value="Chromosome"/>
</dbReference>
<dbReference type="AlphaFoldDB" id="A0A4P6UY28"/>
<feature type="transmembrane region" description="Helical" evidence="1">
    <location>
        <begin position="117"/>
        <end position="135"/>
    </location>
</feature>
<keyword evidence="3" id="KW-1185">Reference proteome</keyword>
<feature type="transmembrane region" description="Helical" evidence="1">
    <location>
        <begin position="12"/>
        <end position="38"/>
    </location>
</feature>
<protein>
    <recommendedName>
        <fullName evidence="4">Excinuclease ABC subunit A</fullName>
    </recommendedName>
</protein>
<dbReference type="RefSeq" id="WP_131615732.1">
    <property type="nucleotide sequence ID" value="NZ_CP036532.1"/>
</dbReference>
<dbReference type="KEGG" id="rpod:E0E05_05080"/>
<evidence type="ECO:0000313" key="3">
    <source>
        <dbReference type="Proteomes" id="UP000293719"/>
    </source>
</evidence>
<reference evidence="2 3" key="1">
    <citation type="journal article" date="2017" name="Int. J. Syst. Evol. Microbiol.">
        <title>Roseitalea porphyridii gen. nov., sp. nov., isolated from a red alga, and reclassification of Hoeflea suaedae Chung et al. 2013 as Pseudohoeflea suaedae gen. nov., comb. nov.</title>
        <authorList>
            <person name="Hyeon J.W."/>
            <person name="Jeong S.E."/>
            <person name="Baek K."/>
            <person name="Jeon C.O."/>
        </authorList>
    </citation>
    <scope>NUCLEOTIDE SEQUENCE [LARGE SCALE GENOMIC DNA]</scope>
    <source>
        <strain evidence="2 3">MA7-20</strain>
    </source>
</reference>
<feature type="transmembrane region" description="Helical" evidence="1">
    <location>
        <begin position="91"/>
        <end position="111"/>
    </location>
</feature>
<keyword evidence="1" id="KW-0472">Membrane</keyword>
<keyword evidence="1" id="KW-0812">Transmembrane</keyword>
<feature type="transmembrane region" description="Helical" evidence="1">
    <location>
        <begin position="58"/>
        <end position="79"/>
    </location>
</feature>
<dbReference type="GeneID" id="90766663"/>
<evidence type="ECO:0000313" key="2">
    <source>
        <dbReference type="EMBL" id="QBK30027.1"/>
    </source>
</evidence>
<evidence type="ECO:0000256" key="1">
    <source>
        <dbReference type="SAM" id="Phobius"/>
    </source>
</evidence>